<dbReference type="GO" id="GO:0005524">
    <property type="term" value="F:ATP binding"/>
    <property type="evidence" value="ECO:0007669"/>
    <property type="project" value="UniProtKB-KW"/>
</dbReference>
<feature type="domain" description="ABC transmembrane type-1" evidence="9">
    <location>
        <begin position="11"/>
        <end position="290"/>
    </location>
</feature>
<dbReference type="InterPro" id="IPR027417">
    <property type="entry name" value="P-loop_NTPase"/>
</dbReference>
<dbReference type="Proteomes" id="UP000642748">
    <property type="component" value="Unassembled WGS sequence"/>
</dbReference>
<feature type="transmembrane region" description="Helical" evidence="7">
    <location>
        <begin position="223"/>
        <end position="247"/>
    </location>
</feature>
<evidence type="ECO:0000256" key="7">
    <source>
        <dbReference type="SAM" id="Phobius"/>
    </source>
</evidence>
<dbReference type="InterPro" id="IPR011527">
    <property type="entry name" value="ABC1_TM_dom"/>
</dbReference>
<organism evidence="10 11">
    <name type="scientific">Rugosimonospora africana</name>
    <dbReference type="NCBI Taxonomy" id="556532"/>
    <lineage>
        <taxon>Bacteria</taxon>
        <taxon>Bacillati</taxon>
        <taxon>Actinomycetota</taxon>
        <taxon>Actinomycetes</taxon>
        <taxon>Micromonosporales</taxon>
        <taxon>Micromonosporaceae</taxon>
        <taxon>Rugosimonospora</taxon>
    </lineage>
</organism>
<evidence type="ECO:0000259" key="8">
    <source>
        <dbReference type="PROSITE" id="PS50893"/>
    </source>
</evidence>
<evidence type="ECO:0000256" key="2">
    <source>
        <dbReference type="ARBA" id="ARBA00022692"/>
    </source>
</evidence>
<dbReference type="PROSITE" id="PS00211">
    <property type="entry name" value="ABC_TRANSPORTER_1"/>
    <property type="match status" value="1"/>
</dbReference>
<dbReference type="PANTHER" id="PTHR24221">
    <property type="entry name" value="ATP-BINDING CASSETTE SUB-FAMILY B"/>
    <property type="match status" value="1"/>
</dbReference>
<accession>A0A8J3QQC4</accession>
<evidence type="ECO:0008006" key="12">
    <source>
        <dbReference type="Google" id="ProtNLM"/>
    </source>
</evidence>
<evidence type="ECO:0000313" key="10">
    <source>
        <dbReference type="EMBL" id="GIH13852.1"/>
    </source>
</evidence>
<comment type="subcellular location">
    <subcellularLocation>
        <location evidence="1">Cell membrane</location>
        <topology evidence="1">Multi-pass membrane protein</topology>
    </subcellularLocation>
</comment>
<evidence type="ECO:0000256" key="6">
    <source>
        <dbReference type="ARBA" id="ARBA00023136"/>
    </source>
</evidence>
<reference evidence="10" key="1">
    <citation type="submission" date="2021-01" db="EMBL/GenBank/DDBJ databases">
        <title>Whole genome shotgun sequence of Rugosimonospora africana NBRC 104875.</title>
        <authorList>
            <person name="Komaki H."/>
            <person name="Tamura T."/>
        </authorList>
    </citation>
    <scope>NUCLEOTIDE SEQUENCE</scope>
    <source>
        <strain evidence="10">NBRC 104875</strain>
    </source>
</reference>
<feature type="transmembrane region" description="Helical" evidence="7">
    <location>
        <begin position="119"/>
        <end position="142"/>
    </location>
</feature>
<dbReference type="InterPro" id="IPR003593">
    <property type="entry name" value="AAA+_ATPase"/>
</dbReference>
<dbReference type="EMBL" id="BONZ01000017">
    <property type="protein sequence ID" value="GIH13852.1"/>
    <property type="molecule type" value="Genomic_DNA"/>
</dbReference>
<dbReference type="PANTHER" id="PTHR24221:SF590">
    <property type="entry name" value="COMPONENT LINKED WITH THE ASSEMBLY OF CYTOCHROME' TRANSPORT TRANSMEMBRANE ATP-BINDING PROTEIN ABC TRANSPORTER CYDD-RELATED"/>
    <property type="match status" value="1"/>
</dbReference>
<evidence type="ECO:0000313" key="11">
    <source>
        <dbReference type="Proteomes" id="UP000642748"/>
    </source>
</evidence>
<feature type="domain" description="ABC transporter" evidence="8">
    <location>
        <begin position="328"/>
        <end position="562"/>
    </location>
</feature>
<dbReference type="Pfam" id="PF00005">
    <property type="entry name" value="ABC_tran"/>
    <property type="match status" value="1"/>
</dbReference>
<name>A0A8J3QQC4_9ACTN</name>
<dbReference type="RefSeq" id="WP_203917527.1">
    <property type="nucleotide sequence ID" value="NZ_BONZ01000017.1"/>
</dbReference>
<dbReference type="Gene3D" id="3.40.50.300">
    <property type="entry name" value="P-loop containing nucleotide triphosphate hydrolases"/>
    <property type="match status" value="1"/>
</dbReference>
<dbReference type="SMART" id="SM00382">
    <property type="entry name" value="AAA"/>
    <property type="match status" value="1"/>
</dbReference>
<evidence type="ECO:0000256" key="1">
    <source>
        <dbReference type="ARBA" id="ARBA00004651"/>
    </source>
</evidence>
<dbReference type="PROSITE" id="PS50929">
    <property type="entry name" value="ABC_TM1F"/>
    <property type="match status" value="1"/>
</dbReference>
<keyword evidence="11" id="KW-1185">Reference proteome</keyword>
<dbReference type="SUPFAM" id="SSF90123">
    <property type="entry name" value="ABC transporter transmembrane region"/>
    <property type="match status" value="1"/>
</dbReference>
<dbReference type="InterPro" id="IPR036640">
    <property type="entry name" value="ABC1_TM_sf"/>
</dbReference>
<sequence length="567" mass="58704">MRLPGLRTYFVAVTGSGVLAAILVVAQASALSQLIAAGVSGRLDRGALVATAVVIALRAAHHAAQGVLAARAAANVKAGLRERLLAAVSDRGPGWLAGQRAGELATLVGRGVDALDNYLIGYLPTLVLGVTVPVAVLARLAFGDRTSALVITLTLPLIPIFAILVGWHTRTRTERQWRLLSRLGGHFLDMLSGMSTLRAFGRARAQIDVVRGMAEKYRGATMATLRVAFLSALVLELVATVSVALVAVPVGLRLLDGRVTLPVALLVLLLAPEAYAPLRAAGAQFHASQEGLAAATDAFALLESSEPGRQARVARVTARVPDPGAVELVFDRVTAGYGDSPVLCEASFTVPAGERVALVGPSGAGKSTVLALLLGFIEPEHGRILAGGVDLSTVDLAAWRARLAWVPQRPHLFAASVLDNIRLGAPDASVEAVETAARAAQAHGFVGALPDGYATVLGERGYGLSSGQRQRLALARAYLRGDASLLLFDEPTARLDSASEAAVLAAAATLARDRTALLVAHRPALVATADRILWVAGGTVREETAGDGGGTLVADRTLIRVEGSGAA</sequence>
<dbReference type="Gene3D" id="1.20.1560.10">
    <property type="entry name" value="ABC transporter type 1, transmembrane domain"/>
    <property type="match status" value="1"/>
</dbReference>
<dbReference type="GO" id="GO:0005886">
    <property type="term" value="C:plasma membrane"/>
    <property type="evidence" value="ECO:0007669"/>
    <property type="project" value="UniProtKB-SubCell"/>
</dbReference>
<keyword evidence="2 7" id="KW-0812">Transmembrane</keyword>
<dbReference type="NCBIfam" id="TIGR02857">
    <property type="entry name" value="CydD"/>
    <property type="match status" value="1"/>
</dbReference>
<dbReference type="InterPro" id="IPR014216">
    <property type="entry name" value="ABC_transptr_CydD"/>
</dbReference>
<comment type="caution">
    <text evidence="10">The sequence shown here is derived from an EMBL/GenBank/DDBJ whole genome shotgun (WGS) entry which is preliminary data.</text>
</comment>
<feature type="transmembrane region" description="Helical" evidence="7">
    <location>
        <begin position="6"/>
        <end position="26"/>
    </location>
</feature>
<keyword evidence="4" id="KW-0067">ATP-binding</keyword>
<dbReference type="InterPro" id="IPR039421">
    <property type="entry name" value="Type_1_exporter"/>
</dbReference>
<dbReference type="CDD" id="cd18584">
    <property type="entry name" value="ABC_6TM_AarD_CydD"/>
    <property type="match status" value="1"/>
</dbReference>
<gene>
    <name evidence="10" type="ORF">Raf01_20240</name>
</gene>
<dbReference type="AlphaFoldDB" id="A0A8J3QQC4"/>
<evidence type="ECO:0000256" key="3">
    <source>
        <dbReference type="ARBA" id="ARBA00022741"/>
    </source>
</evidence>
<dbReference type="GO" id="GO:0042883">
    <property type="term" value="P:cysteine transport"/>
    <property type="evidence" value="ECO:0007669"/>
    <property type="project" value="InterPro"/>
</dbReference>
<dbReference type="SUPFAM" id="SSF52540">
    <property type="entry name" value="P-loop containing nucleoside triphosphate hydrolases"/>
    <property type="match status" value="1"/>
</dbReference>
<proteinExistence type="predicted"/>
<dbReference type="InterPro" id="IPR017871">
    <property type="entry name" value="ABC_transporter-like_CS"/>
</dbReference>
<dbReference type="GO" id="GO:0140359">
    <property type="term" value="F:ABC-type transporter activity"/>
    <property type="evidence" value="ECO:0007669"/>
    <property type="project" value="InterPro"/>
</dbReference>
<dbReference type="InterPro" id="IPR003439">
    <property type="entry name" value="ABC_transporter-like_ATP-bd"/>
</dbReference>
<feature type="transmembrane region" description="Helical" evidence="7">
    <location>
        <begin position="148"/>
        <end position="167"/>
    </location>
</feature>
<dbReference type="PROSITE" id="PS50893">
    <property type="entry name" value="ABC_TRANSPORTER_2"/>
    <property type="match status" value="1"/>
</dbReference>
<keyword evidence="5 7" id="KW-1133">Transmembrane helix</keyword>
<evidence type="ECO:0000259" key="9">
    <source>
        <dbReference type="PROSITE" id="PS50929"/>
    </source>
</evidence>
<evidence type="ECO:0000256" key="5">
    <source>
        <dbReference type="ARBA" id="ARBA00022989"/>
    </source>
</evidence>
<evidence type="ECO:0000256" key="4">
    <source>
        <dbReference type="ARBA" id="ARBA00022840"/>
    </source>
</evidence>
<protein>
    <recommendedName>
        <fullName evidence="12">ATP-binding cassette, subfamily C, CydD</fullName>
    </recommendedName>
</protein>
<keyword evidence="3" id="KW-0547">Nucleotide-binding</keyword>
<keyword evidence="6 7" id="KW-0472">Membrane</keyword>
<dbReference type="Pfam" id="PF00664">
    <property type="entry name" value="ABC_membrane"/>
    <property type="match status" value="1"/>
</dbReference>
<dbReference type="GO" id="GO:0016887">
    <property type="term" value="F:ATP hydrolysis activity"/>
    <property type="evidence" value="ECO:0007669"/>
    <property type="project" value="InterPro"/>
</dbReference>